<organism evidence="1 2">
    <name type="scientific">Paenibacillus psychroresistens</name>
    <dbReference type="NCBI Taxonomy" id="1778678"/>
    <lineage>
        <taxon>Bacteria</taxon>
        <taxon>Bacillati</taxon>
        <taxon>Bacillota</taxon>
        <taxon>Bacilli</taxon>
        <taxon>Bacillales</taxon>
        <taxon>Paenibacillaceae</taxon>
        <taxon>Paenibacillus</taxon>
    </lineage>
</organism>
<sequence length="94" mass="11053">MRLSEQDIMNAICMHVGERKQIKPEFVKVQLMWDEDLGFSAEVLAEGRSQILIEASILEAIERYLLVLWDHRVFRSQITLDIDEEMFANIDEQN</sequence>
<dbReference type="InterPro" id="IPR020516">
    <property type="entry name" value="Uncharacterised_YxcD"/>
</dbReference>
<dbReference type="Pfam" id="PF10850">
    <property type="entry name" value="DUF2653"/>
    <property type="match status" value="1"/>
</dbReference>
<keyword evidence="2" id="KW-1185">Reference proteome</keyword>
<gene>
    <name evidence="1" type="ORF">EHS13_18605</name>
</gene>
<proteinExistence type="predicted"/>
<dbReference type="AlphaFoldDB" id="A0A6B8RLM3"/>
<evidence type="ECO:0000313" key="1">
    <source>
        <dbReference type="EMBL" id="QGQ96747.1"/>
    </source>
</evidence>
<reference evidence="2" key="1">
    <citation type="submission" date="2018-11" db="EMBL/GenBank/DDBJ databases">
        <title>Complete genome sequence of Paenibacillus sp. ML311-T8.</title>
        <authorList>
            <person name="Nam Y.-D."/>
            <person name="Kang J."/>
            <person name="Chung W.-H."/>
            <person name="Park Y.S."/>
        </authorList>
    </citation>
    <scope>NUCLEOTIDE SEQUENCE [LARGE SCALE GENOMIC DNA]</scope>
    <source>
        <strain evidence="2">ML311-T8</strain>
    </source>
</reference>
<protein>
    <submittedName>
        <fullName evidence="1">DUF2653 family protein</fullName>
    </submittedName>
</protein>
<dbReference type="EMBL" id="CP034235">
    <property type="protein sequence ID" value="QGQ96747.1"/>
    <property type="molecule type" value="Genomic_DNA"/>
</dbReference>
<evidence type="ECO:0000313" key="2">
    <source>
        <dbReference type="Proteomes" id="UP000426246"/>
    </source>
</evidence>
<dbReference type="OrthoDB" id="2360753at2"/>
<dbReference type="RefSeq" id="WP_155701819.1">
    <property type="nucleotide sequence ID" value="NZ_CP034235.1"/>
</dbReference>
<name>A0A6B8RLM3_9BACL</name>
<accession>A0A6B8RLM3</accession>
<dbReference type="Proteomes" id="UP000426246">
    <property type="component" value="Chromosome"/>
</dbReference>
<dbReference type="KEGG" id="ppsc:EHS13_18605"/>